<dbReference type="PROSITE" id="PS50158">
    <property type="entry name" value="ZF_CCHC"/>
    <property type="match status" value="2"/>
</dbReference>
<dbReference type="Pfam" id="PF00098">
    <property type="entry name" value="zf-CCHC"/>
    <property type="match status" value="1"/>
</dbReference>
<proteinExistence type="predicted"/>
<feature type="region of interest" description="Disordered" evidence="2">
    <location>
        <begin position="1"/>
        <end position="29"/>
    </location>
</feature>
<dbReference type="InterPro" id="IPR036875">
    <property type="entry name" value="Znf_CCHC_sf"/>
</dbReference>
<accession>A0AAE0WWP0</accession>
<dbReference type="AlphaFoldDB" id="A0AAE0WWP0"/>
<dbReference type="GO" id="GO:0008270">
    <property type="term" value="F:zinc ion binding"/>
    <property type="evidence" value="ECO:0007669"/>
    <property type="project" value="UniProtKB-KW"/>
</dbReference>
<keyword evidence="5" id="KW-1185">Reference proteome</keyword>
<evidence type="ECO:0000259" key="3">
    <source>
        <dbReference type="PROSITE" id="PS50158"/>
    </source>
</evidence>
<feature type="domain" description="CCHC-type" evidence="3">
    <location>
        <begin position="32"/>
        <end position="47"/>
    </location>
</feature>
<dbReference type="SMART" id="SM00343">
    <property type="entry name" value="ZnF_C2HC"/>
    <property type="match status" value="4"/>
</dbReference>
<name>A0AAE0WWP0_9PEZI</name>
<evidence type="ECO:0000313" key="5">
    <source>
        <dbReference type="Proteomes" id="UP001274830"/>
    </source>
</evidence>
<feature type="domain" description="CCHC-type" evidence="3">
    <location>
        <begin position="150"/>
        <end position="165"/>
    </location>
</feature>
<evidence type="ECO:0000313" key="4">
    <source>
        <dbReference type="EMBL" id="KAK3678891.1"/>
    </source>
</evidence>
<dbReference type="SUPFAM" id="SSF57756">
    <property type="entry name" value="Retrovirus zinc finger-like domains"/>
    <property type="match status" value="2"/>
</dbReference>
<keyword evidence="1" id="KW-0479">Metal-binding</keyword>
<feature type="compositionally biased region" description="Low complexity" evidence="2">
    <location>
        <begin position="1"/>
        <end position="21"/>
    </location>
</feature>
<dbReference type="InterPro" id="IPR001878">
    <property type="entry name" value="Znf_CCHC"/>
</dbReference>
<keyword evidence="1" id="KW-0862">Zinc</keyword>
<keyword evidence="1" id="KW-0863">Zinc-finger</keyword>
<dbReference type="EMBL" id="JAUTXT010000003">
    <property type="protein sequence ID" value="KAK3678891.1"/>
    <property type="molecule type" value="Genomic_DNA"/>
</dbReference>
<comment type="caution">
    <text evidence="4">The sequence shown here is derived from an EMBL/GenBank/DDBJ whole genome shotgun (WGS) entry which is preliminary data.</text>
</comment>
<protein>
    <recommendedName>
        <fullName evidence="3">CCHC-type domain-containing protein</fullName>
    </recommendedName>
</protein>
<organism evidence="4 5">
    <name type="scientific">Recurvomyces mirabilis</name>
    <dbReference type="NCBI Taxonomy" id="574656"/>
    <lineage>
        <taxon>Eukaryota</taxon>
        <taxon>Fungi</taxon>
        <taxon>Dikarya</taxon>
        <taxon>Ascomycota</taxon>
        <taxon>Pezizomycotina</taxon>
        <taxon>Dothideomycetes</taxon>
        <taxon>Dothideomycetidae</taxon>
        <taxon>Mycosphaerellales</taxon>
        <taxon>Teratosphaeriaceae</taxon>
        <taxon>Recurvomyces</taxon>
    </lineage>
</organism>
<evidence type="ECO:0000256" key="2">
    <source>
        <dbReference type="SAM" id="MobiDB-lite"/>
    </source>
</evidence>
<sequence>MPGRANNSGNGSNNQNRVNKNAAPRSNEDLTCRNCNRVGHLAKDCQSTTSNNAARLNNNGEKHCENHPHLTNHSTAECKIQKNNKTKTKTKNNEDRDGDVKMDGFAYAVSNTVSNANAKYCLICNSRSHYRNQCNNVAAAARLTFSNCVCWKCHLRGHMGDDCENPSAKFCDRCHKSGHATVDCKSTSKSDGFRAQLALSAVRSERAFEVSYMTYPVTANAQPVPVAPATAFFPTTSMQIELPAPTTFVAPPKNDYAWDLNWASFPAGTKLTPSGAHYLKTLALAEQRVLEEQLSTTHKQIRAHCEEPKYLYPKHKANNYIRDIYHVLLENQILTPERLQAAHFGMAKNPG</sequence>
<evidence type="ECO:0000256" key="1">
    <source>
        <dbReference type="PROSITE-ProRule" id="PRU00047"/>
    </source>
</evidence>
<dbReference type="Proteomes" id="UP001274830">
    <property type="component" value="Unassembled WGS sequence"/>
</dbReference>
<dbReference type="GO" id="GO:0003676">
    <property type="term" value="F:nucleic acid binding"/>
    <property type="evidence" value="ECO:0007669"/>
    <property type="project" value="InterPro"/>
</dbReference>
<gene>
    <name evidence="4" type="ORF">LTR78_001344</name>
</gene>
<reference evidence="4" key="1">
    <citation type="submission" date="2023-07" db="EMBL/GenBank/DDBJ databases">
        <title>Black Yeasts Isolated from many extreme environments.</title>
        <authorList>
            <person name="Coleine C."/>
            <person name="Stajich J.E."/>
            <person name="Selbmann L."/>
        </authorList>
    </citation>
    <scope>NUCLEOTIDE SEQUENCE</scope>
    <source>
        <strain evidence="4">CCFEE 5485</strain>
    </source>
</reference>
<dbReference type="Gene3D" id="4.10.60.10">
    <property type="entry name" value="Zinc finger, CCHC-type"/>
    <property type="match status" value="2"/>
</dbReference>